<dbReference type="OrthoDB" id="9799749at2"/>
<evidence type="ECO:0000313" key="4">
    <source>
        <dbReference type="EMBL" id="ACN15998.1"/>
    </source>
</evidence>
<dbReference type="PROSITE" id="PS50905">
    <property type="entry name" value="FERRITIN_LIKE"/>
    <property type="match status" value="1"/>
</dbReference>
<dbReference type="Pfam" id="PF02915">
    <property type="entry name" value="Rubrerythrin"/>
    <property type="match status" value="1"/>
</dbReference>
<keyword evidence="1" id="KW-0813">Transport</keyword>
<dbReference type="KEGG" id="dat:HRM2_29100"/>
<dbReference type="GO" id="GO:0016491">
    <property type="term" value="F:oxidoreductase activity"/>
    <property type="evidence" value="ECO:0007669"/>
    <property type="project" value="InterPro"/>
</dbReference>
<dbReference type="SUPFAM" id="SSF47240">
    <property type="entry name" value="Ferritin-like"/>
    <property type="match status" value="1"/>
</dbReference>
<evidence type="ECO:0000313" key="5">
    <source>
        <dbReference type="Proteomes" id="UP000000442"/>
    </source>
</evidence>
<dbReference type="PANTHER" id="PTHR33746:SF4">
    <property type="entry name" value="RUBRERYTHRIN"/>
    <property type="match status" value="1"/>
</dbReference>
<protein>
    <submittedName>
        <fullName evidence="4">Rbr3</fullName>
    </submittedName>
</protein>
<dbReference type="HOGENOM" id="CLU_095256_1_0_7"/>
<keyword evidence="5" id="KW-1185">Reference proteome</keyword>
<dbReference type="Gene3D" id="2.20.28.10">
    <property type="match status" value="1"/>
</dbReference>
<dbReference type="InterPro" id="IPR003251">
    <property type="entry name" value="Rr_diiron-bd_dom"/>
</dbReference>
<dbReference type="RefSeq" id="WP_015904760.1">
    <property type="nucleotide sequence ID" value="NC_012108.1"/>
</dbReference>
<sequence>MTTLDNLKEAFAGESQANRLYLAFAKKADKDGLPQISKLFRAAAAAETIHAHAHLSAMGGVKTTLENLETAIEGEGHEFKEMYPKFLTQAREEGVKPAETSFAYALAVEEIHHGLYAKALEAVKGKGDLPETTIHVCPLCGNTVEGGVPDKCPICKVPGSKFVEVA</sequence>
<dbReference type="STRING" id="177437.HRM2_29100"/>
<dbReference type="InterPro" id="IPR052753">
    <property type="entry name" value="Rbr2/Nigerythrin"/>
</dbReference>
<keyword evidence="2" id="KW-0249">Electron transport</keyword>
<dbReference type="InterPro" id="IPR048574">
    <property type="entry name" value="RUBY_RBDX"/>
</dbReference>
<proteinExistence type="predicted"/>
<organism evidence="4 5">
    <name type="scientific">Desulforapulum autotrophicum (strain ATCC 43914 / DSM 3382 / VKM B-1955 / HRM2)</name>
    <name type="common">Desulfobacterium autotrophicum</name>
    <dbReference type="NCBI Taxonomy" id="177437"/>
    <lineage>
        <taxon>Bacteria</taxon>
        <taxon>Pseudomonadati</taxon>
        <taxon>Thermodesulfobacteriota</taxon>
        <taxon>Desulfobacteria</taxon>
        <taxon>Desulfobacterales</taxon>
        <taxon>Desulfobacteraceae</taxon>
        <taxon>Desulforapulum</taxon>
    </lineage>
</organism>
<dbReference type="PANTHER" id="PTHR33746">
    <property type="entry name" value="RUBRERYTHRIN"/>
    <property type="match status" value="1"/>
</dbReference>
<dbReference type="AlphaFoldDB" id="C0QJX2"/>
<dbReference type="Pfam" id="PF21349">
    <property type="entry name" value="RUBY_RBDX"/>
    <property type="match status" value="1"/>
</dbReference>
<dbReference type="InterPro" id="IPR009040">
    <property type="entry name" value="Ferritin-like_diiron"/>
</dbReference>
<evidence type="ECO:0000259" key="3">
    <source>
        <dbReference type="PROSITE" id="PS50905"/>
    </source>
</evidence>
<dbReference type="EMBL" id="CP001087">
    <property type="protein sequence ID" value="ACN15998.1"/>
    <property type="molecule type" value="Genomic_DNA"/>
</dbReference>
<reference evidence="4 5" key="1">
    <citation type="journal article" date="2009" name="Environ. Microbiol.">
        <title>Genome sequence of Desulfobacterium autotrophicum HRM2, a marine sulfate reducer oxidizing organic carbon completely to carbon dioxide.</title>
        <authorList>
            <person name="Strittmatter A.W."/>
            <person name="Liesegang H."/>
            <person name="Rabus R."/>
            <person name="Decker I."/>
            <person name="Amann J."/>
            <person name="Andres S."/>
            <person name="Henne A."/>
            <person name="Fricke W.F."/>
            <person name="Martinez-Arias R."/>
            <person name="Bartels D."/>
            <person name="Goesmann A."/>
            <person name="Krause L."/>
            <person name="Puehler A."/>
            <person name="Klenk H.P."/>
            <person name="Richter M."/>
            <person name="Schuler M."/>
            <person name="Gloeckner F.O."/>
            <person name="Meyerdierks A."/>
            <person name="Gottschalk G."/>
            <person name="Amann R."/>
        </authorList>
    </citation>
    <scope>NUCLEOTIDE SEQUENCE [LARGE SCALE GENOMIC DNA]</scope>
    <source>
        <strain evidence="5">ATCC 43914 / DSM 3382 / HRM2</strain>
    </source>
</reference>
<dbReference type="Gene3D" id="1.20.1260.10">
    <property type="match status" value="1"/>
</dbReference>
<feature type="domain" description="Ferritin-like diiron" evidence="3">
    <location>
        <begin position="1"/>
        <end position="127"/>
    </location>
</feature>
<gene>
    <name evidence="4" type="primary">rbr3</name>
    <name evidence="4" type="ordered locus">HRM2_29100</name>
</gene>
<accession>C0QJX2</accession>
<dbReference type="eggNOG" id="COG1592">
    <property type="taxonomic scope" value="Bacteria"/>
</dbReference>
<name>C0QJX2_DESAH</name>
<dbReference type="CDD" id="cd00729">
    <property type="entry name" value="rubredoxin_SM"/>
    <property type="match status" value="1"/>
</dbReference>
<dbReference type="SUPFAM" id="SSF57802">
    <property type="entry name" value="Rubredoxin-like"/>
    <property type="match status" value="1"/>
</dbReference>
<dbReference type="InterPro" id="IPR012347">
    <property type="entry name" value="Ferritin-like"/>
</dbReference>
<dbReference type="Proteomes" id="UP000000442">
    <property type="component" value="Chromosome"/>
</dbReference>
<dbReference type="GO" id="GO:0046872">
    <property type="term" value="F:metal ion binding"/>
    <property type="evidence" value="ECO:0007669"/>
    <property type="project" value="InterPro"/>
</dbReference>
<evidence type="ECO:0000256" key="1">
    <source>
        <dbReference type="ARBA" id="ARBA00022448"/>
    </source>
</evidence>
<dbReference type="InterPro" id="IPR009078">
    <property type="entry name" value="Ferritin-like_SF"/>
</dbReference>
<evidence type="ECO:0000256" key="2">
    <source>
        <dbReference type="ARBA" id="ARBA00022982"/>
    </source>
</evidence>
<dbReference type="CDD" id="cd01041">
    <property type="entry name" value="Rubrerythrin"/>
    <property type="match status" value="1"/>
</dbReference>